<evidence type="ECO:0000256" key="1">
    <source>
        <dbReference type="SAM" id="SignalP"/>
    </source>
</evidence>
<dbReference type="AlphaFoldDB" id="A0A2P4PFQ3"/>
<name>A0A2P4PFQ3_RHIID</name>
<sequence>MIKHSHIIRTTCLMFLLLSQSLLILSRDWNRKSNLFKIFLIDDQPDFESVSNFSKNNQHLSRHEKLLWSQVNLHVKNC</sequence>
<organism evidence="2 3">
    <name type="scientific">Rhizophagus irregularis (strain DAOM 181602 / DAOM 197198 / MUCL 43194)</name>
    <name type="common">Arbuscular mycorrhizal fungus</name>
    <name type="synonym">Glomus intraradices</name>
    <dbReference type="NCBI Taxonomy" id="747089"/>
    <lineage>
        <taxon>Eukaryota</taxon>
        <taxon>Fungi</taxon>
        <taxon>Fungi incertae sedis</taxon>
        <taxon>Mucoromycota</taxon>
        <taxon>Glomeromycotina</taxon>
        <taxon>Glomeromycetes</taxon>
        <taxon>Glomerales</taxon>
        <taxon>Glomeraceae</taxon>
        <taxon>Rhizophagus</taxon>
    </lineage>
</organism>
<comment type="caution">
    <text evidence="2">The sequence shown here is derived from an EMBL/GenBank/DDBJ whole genome shotgun (WGS) entry which is preliminary data.</text>
</comment>
<evidence type="ECO:0000313" key="2">
    <source>
        <dbReference type="EMBL" id="POG64187.1"/>
    </source>
</evidence>
<evidence type="ECO:0000313" key="3">
    <source>
        <dbReference type="Proteomes" id="UP000018888"/>
    </source>
</evidence>
<protein>
    <submittedName>
        <fullName evidence="2">Uncharacterized protein</fullName>
    </submittedName>
</protein>
<accession>A0A2P4PFQ3</accession>
<feature type="chain" id="PRO_5015131879" evidence="1">
    <location>
        <begin position="27"/>
        <end position="78"/>
    </location>
</feature>
<dbReference type="EMBL" id="AUPC02000247">
    <property type="protein sequence ID" value="POG64187.1"/>
    <property type="molecule type" value="Genomic_DNA"/>
</dbReference>
<gene>
    <name evidence="2" type="ORF">GLOIN_2v1678443</name>
</gene>
<reference evidence="2 3" key="2">
    <citation type="journal article" date="2018" name="New Phytol.">
        <title>High intraspecific genome diversity in the model arbuscular mycorrhizal symbiont Rhizophagus irregularis.</title>
        <authorList>
            <person name="Chen E.C.H."/>
            <person name="Morin E."/>
            <person name="Beaudet D."/>
            <person name="Noel J."/>
            <person name="Yildirir G."/>
            <person name="Ndikumana S."/>
            <person name="Charron P."/>
            <person name="St-Onge C."/>
            <person name="Giorgi J."/>
            <person name="Kruger M."/>
            <person name="Marton T."/>
            <person name="Ropars J."/>
            <person name="Grigoriev I.V."/>
            <person name="Hainaut M."/>
            <person name="Henrissat B."/>
            <person name="Roux C."/>
            <person name="Martin F."/>
            <person name="Corradi N."/>
        </authorList>
    </citation>
    <scope>NUCLEOTIDE SEQUENCE [LARGE SCALE GENOMIC DNA]</scope>
    <source>
        <strain evidence="2 3">DAOM 197198</strain>
    </source>
</reference>
<keyword evidence="1" id="KW-0732">Signal</keyword>
<reference evidence="2 3" key="1">
    <citation type="journal article" date="2013" name="Proc. Natl. Acad. Sci. U.S.A.">
        <title>Genome of an arbuscular mycorrhizal fungus provides insight into the oldest plant symbiosis.</title>
        <authorList>
            <person name="Tisserant E."/>
            <person name="Malbreil M."/>
            <person name="Kuo A."/>
            <person name="Kohler A."/>
            <person name="Symeonidi A."/>
            <person name="Balestrini R."/>
            <person name="Charron P."/>
            <person name="Duensing N."/>
            <person name="Frei Dit Frey N."/>
            <person name="Gianinazzi-Pearson V."/>
            <person name="Gilbert L.B."/>
            <person name="Handa Y."/>
            <person name="Herr J.R."/>
            <person name="Hijri M."/>
            <person name="Koul R."/>
            <person name="Kawaguchi M."/>
            <person name="Krajinski F."/>
            <person name="Lammers P.J."/>
            <person name="Masclaux F.G."/>
            <person name="Murat C."/>
            <person name="Morin E."/>
            <person name="Ndikumana S."/>
            <person name="Pagni M."/>
            <person name="Petitpierre D."/>
            <person name="Requena N."/>
            <person name="Rosikiewicz P."/>
            <person name="Riley R."/>
            <person name="Saito K."/>
            <person name="San Clemente H."/>
            <person name="Shapiro H."/>
            <person name="van Tuinen D."/>
            <person name="Becard G."/>
            <person name="Bonfante P."/>
            <person name="Paszkowski U."/>
            <person name="Shachar-Hill Y.Y."/>
            <person name="Tuskan G.A."/>
            <person name="Young P.W."/>
            <person name="Sanders I.R."/>
            <person name="Henrissat B."/>
            <person name="Rensing S.A."/>
            <person name="Grigoriev I.V."/>
            <person name="Corradi N."/>
            <person name="Roux C."/>
            <person name="Martin F."/>
        </authorList>
    </citation>
    <scope>NUCLEOTIDE SEQUENCE [LARGE SCALE GENOMIC DNA]</scope>
    <source>
        <strain evidence="2 3">DAOM 197198</strain>
    </source>
</reference>
<proteinExistence type="predicted"/>
<dbReference type="Proteomes" id="UP000018888">
    <property type="component" value="Unassembled WGS sequence"/>
</dbReference>
<keyword evidence="3" id="KW-1185">Reference proteome</keyword>
<feature type="signal peptide" evidence="1">
    <location>
        <begin position="1"/>
        <end position="26"/>
    </location>
</feature>